<protein>
    <submittedName>
        <fullName evidence="1">HEAT repeat domain-containing protein</fullName>
    </submittedName>
</protein>
<sequence length="144" mass="15303">MPAATDPRVPGDATGSSYDDQLIAGLADERPDVAEICAWVLGQRRVARAVGPLCELLRRRPRDIAVCAAAVEALGQIGDLSAVPALLWVLEEGYAGVRRAAVRALARIDPETARAVLARVATEDPAAGVRELASQLLDALRREE</sequence>
<comment type="caution">
    <text evidence="1">The sequence shown here is derived from an EMBL/GenBank/DDBJ whole genome shotgun (WGS) entry which is preliminary data.</text>
</comment>
<proteinExistence type="predicted"/>
<reference evidence="1" key="1">
    <citation type="journal article" date="2020" name="mSystems">
        <title>Genome- and Community-Level Interaction Insights into Carbon Utilization and Element Cycling Functions of Hydrothermarchaeota in Hydrothermal Sediment.</title>
        <authorList>
            <person name="Zhou Z."/>
            <person name="Liu Y."/>
            <person name="Xu W."/>
            <person name="Pan J."/>
            <person name="Luo Z.H."/>
            <person name="Li M."/>
        </authorList>
    </citation>
    <scope>NUCLEOTIDE SEQUENCE [LARGE SCALE GENOMIC DNA]</scope>
    <source>
        <strain evidence="1">SpSt-192</strain>
    </source>
</reference>
<dbReference type="Gene3D" id="1.25.10.10">
    <property type="entry name" value="Leucine-rich Repeat Variant"/>
    <property type="match status" value="1"/>
</dbReference>
<dbReference type="GO" id="GO:0016491">
    <property type="term" value="F:oxidoreductase activity"/>
    <property type="evidence" value="ECO:0007669"/>
    <property type="project" value="TreeGrafter"/>
</dbReference>
<evidence type="ECO:0000313" key="1">
    <source>
        <dbReference type="EMBL" id="HEX70975.1"/>
    </source>
</evidence>
<dbReference type="SUPFAM" id="SSF48371">
    <property type="entry name" value="ARM repeat"/>
    <property type="match status" value="1"/>
</dbReference>
<organism evidence="1">
    <name type="scientific">Thermorudis sp</name>
    <dbReference type="NCBI Taxonomy" id="1969470"/>
    <lineage>
        <taxon>Bacteria</taxon>
        <taxon>Pseudomonadati</taxon>
        <taxon>Thermomicrobiota</taxon>
        <taxon>Thermomicrobia</taxon>
        <taxon>Thermomicrobia incertae sedis</taxon>
        <taxon>Thermorudis</taxon>
    </lineage>
</organism>
<dbReference type="InterPro" id="IPR011989">
    <property type="entry name" value="ARM-like"/>
</dbReference>
<dbReference type="InterPro" id="IPR016024">
    <property type="entry name" value="ARM-type_fold"/>
</dbReference>
<name>A0A7C3AR35_9BACT</name>
<dbReference type="Pfam" id="PF13646">
    <property type="entry name" value="HEAT_2"/>
    <property type="match status" value="1"/>
</dbReference>
<dbReference type="PANTHER" id="PTHR12697:SF38">
    <property type="entry name" value="PBS LYASE HEAT DOMAIN PROTEIN REPEAT-CONTAINING PROTEIN"/>
    <property type="match status" value="1"/>
</dbReference>
<gene>
    <name evidence="1" type="ORF">ENP13_06990</name>
</gene>
<dbReference type="PANTHER" id="PTHR12697">
    <property type="entry name" value="PBS LYASE HEAT-LIKE PROTEIN"/>
    <property type="match status" value="1"/>
</dbReference>
<dbReference type="SMART" id="SM00567">
    <property type="entry name" value="EZ_HEAT"/>
    <property type="match status" value="3"/>
</dbReference>
<dbReference type="EMBL" id="DSID01000525">
    <property type="protein sequence ID" value="HEX70975.1"/>
    <property type="molecule type" value="Genomic_DNA"/>
</dbReference>
<dbReference type="InterPro" id="IPR004155">
    <property type="entry name" value="PBS_lyase_HEAT"/>
</dbReference>
<dbReference type="AlphaFoldDB" id="A0A7C3AR35"/>
<accession>A0A7C3AR35</accession>